<dbReference type="GO" id="GO:0016298">
    <property type="term" value="F:lipase activity"/>
    <property type="evidence" value="ECO:0007669"/>
    <property type="project" value="InterPro"/>
</dbReference>
<accession>A0A9N9XR76</accession>
<keyword evidence="3" id="KW-0964">Secreted</keyword>
<comment type="subcellular location">
    <subcellularLocation>
        <location evidence="1">Secreted</location>
    </subcellularLocation>
</comment>
<dbReference type="InterPro" id="IPR013818">
    <property type="entry name" value="Lipase"/>
</dbReference>
<evidence type="ECO:0000313" key="7">
    <source>
        <dbReference type="EMBL" id="CAG9861219.1"/>
    </source>
</evidence>
<feature type="signal peptide" evidence="5">
    <location>
        <begin position="1"/>
        <end position="17"/>
    </location>
</feature>
<dbReference type="PANTHER" id="PTHR11610">
    <property type="entry name" value="LIPASE"/>
    <property type="match status" value="1"/>
</dbReference>
<dbReference type="EMBL" id="OU900097">
    <property type="protein sequence ID" value="CAG9861219.1"/>
    <property type="molecule type" value="Genomic_DNA"/>
</dbReference>
<dbReference type="Pfam" id="PF00151">
    <property type="entry name" value="Lipase"/>
    <property type="match status" value="1"/>
</dbReference>
<dbReference type="PANTHER" id="PTHR11610:SF173">
    <property type="entry name" value="LIPASE DOMAIN-CONTAINING PROTEIN-RELATED"/>
    <property type="match status" value="1"/>
</dbReference>
<dbReference type="OrthoDB" id="199913at2759"/>
<organism evidence="7 8">
    <name type="scientific">Phyllotreta striolata</name>
    <name type="common">Striped flea beetle</name>
    <name type="synonym">Crioceris striolata</name>
    <dbReference type="NCBI Taxonomy" id="444603"/>
    <lineage>
        <taxon>Eukaryota</taxon>
        <taxon>Metazoa</taxon>
        <taxon>Ecdysozoa</taxon>
        <taxon>Arthropoda</taxon>
        <taxon>Hexapoda</taxon>
        <taxon>Insecta</taxon>
        <taxon>Pterygota</taxon>
        <taxon>Neoptera</taxon>
        <taxon>Endopterygota</taxon>
        <taxon>Coleoptera</taxon>
        <taxon>Polyphaga</taxon>
        <taxon>Cucujiformia</taxon>
        <taxon>Chrysomeloidea</taxon>
        <taxon>Chrysomelidae</taxon>
        <taxon>Galerucinae</taxon>
        <taxon>Alticini</taxon>
        <taxon>Phyllotreta</taxon>
    </lineage>
</organism>
<evidence type="ECO:0000256" key="3">
    <source>
        <dbReference type="ARBA" id="ARBA00022525"/>
    </source>
</evidence>
<dbReference type="SUPFAM" id="SSF53474">
    <property type="entry name" value="alpha/beta-Hydrolases"/>
    <property type="match status" value="1"/>
</dbReference>
<sequence length="318" mass="35999">MLYSLFLVFLAFQNAVQQSMNELVHIKDSEITSDHIKIYFYCRYREHTPKLVELSDFDQLSKAGYSETKNNYFYIPCYKIDPLDWLSDSQRLKDTVIHAHDVNFFLVDWTSLATVDVVDKHTYLVGRIKDIGKLVGKMIKDFITDNALSFDNTQIVGYSVGAHIAGIAGRECDGKLSQILGLDPASREFSLENESNRLAPDSALNVQVIHTGGDDRGFPEPIGWSDWYPNGGMSQPMCDSSFEKDPSKCSHSMAIEFYLESICTTNFVAWPCPGYHEFKRNRCSNVGKPAWMGGFLLDPHAKGTYYFDTKLQSPFAKG</sequence>
<dbReference type="GO" id="GO:0005615">
    <property type="term" value="C:extracellular space"/>
    <property type="evidence" value="ECO:0007669"/>
    <property type="project" value="TreeGrafter"/>
</dbReference>
<dbReference type="InterPro" id="IPR000734">
    <property type="entry name" value="TAG_lipase"/>
</dbReference>
<evidence type="ECO:0000313" key="8">
    <source>
        <dbReference type="Proteomes" id="UP001153712"/>
    </source>
</evidence>
<dbReference type="AlphaFoldDB" id="A0A9N9XR76"/>
<name>A0A9N9XR76_PHYSR</name>
<evidence type="ECO:0000256" key="2">
    <source>
        <dbReference type="ARBA" id="ARBA00010701"/>
    </source>
</evidence>
<dbReference type="Proteomes" id="UP001153712">
    <property type="component" value="Chromosome 4"/>
</dbReference>
<keyword evidence="8" id="KW-1185">Reference proteome</keyword>
<evidence type="ECO:0000256" key="4">
    <source>
        <dbReference type="RuleBase" id="RU004262"/>
    </source>
</evidence>
<feature type="domain" description="Lipase" evidence="6">
    <location>
        <begin position="22"/>
        <end position="315"/>
    </location>
</feature>
<dbReference type="GO" id="GO:0016042">
    <property type="term" value="P:lipid catabolic process"/>
    <property type="evidence" value="ECO:0007669"/>
    <property type="project" value="TreeGrafter"/>
</dbReference>
<evidence type="ECO:0000259" key="6">
    <source>
        <dbReference type="Pfam" id="PF00151"/>
    </source>
</evidence>
<dbReference type="InterPro" id="IPR029058">
    <property type="entry name" value="AB_hydrolase_fold"/>
</dbReference>
<evidence type="ECO:0000256" key="1">
    <source>
        <dbReference type="ARBA" id="ARBA00004613"/>
    </source>
</evidence>
<keyword evidence="5" id="KW-0732">Signal</keyword>
<proteinExistence type="inferred from homology"/>
<dbReference type="Gene3D" id="3.40.50.1820">
    <property type="entry name" value="alpha/beta hydrolase"/>
    <property type="match status" value="1"/>
</dbReference>
<feature type="chain" id="PRO_5040322579" description="Lipase domain-containing protein" evidence="5">
    <location>
        <begin position="18"/>
        <end position="318"/>
    </location>
</feature>
<gene>
    <name evidence="7" type="ORF">PHYEVI_LOCUS7562</name>
</gene>
<comment type="similarity">
    <text evidence="2 4">Belongs to the AB hydrolase superfamily. Lipase family.</text>
</comment>
<reference evidence="7" key="1">
    <citation type="submission" date="2022-01" db="EMBL/GenBank/DDBJ databases">
        <authorList>
            <person name="King R."/>
        </authorList>
    </citation>
    <scope>NUCLEOTIDE SEQUENCE</scope>
</reference>
<evidence type="ECO:0000256" key="5">
    <source>
        <dbReference type="SAM" id="SignalP"/>
    </source>
</evidence>
<protein>
    <recommendedName>
        <fullName evidence="6">Lipase domain-containing protein</fullName>
    </recommendedName>
</protein>